<comment type="caution">
    <text evidence="1">The sequence shown here is derived from an EMBL/GenBank/DDBJ whole genome shotgun (WGS) entry which is preliminary data.</text>
</comment>
<keyword evidence="1" id="KW-0436">Ligase</keyword>
<reference evidence="1 2" key="1">
    <citation type="submission" date="2020-01" db="EMBL/GenBank/DDBJ databases">
        <title>Insect and environment-associated Actinomycetes.</title>
        <authorList>
            <person name="Currrie C."/>
            <person name="Chevrette M."/>
            <person name="Carlson C."/>
            <person name="Stubbendieck R."/>
            <person name="Wendt-Pienkowski E."/>
        </authorList>
    </citation>
    <scope>NUCLEOTIDE SEQUENCE [LARGE SCALE GENOMIC DNA]</scope>
    <source>
        <strain evidence="1 2">SID7754</strain>
    </source>
</reference>
<name>A0A7K3R194_9ACTN</name>
<proteinExistence type="predicted"/>
<dbReference type="GO" id="GO:0016874">
    <property type="term" value="F:ligase activity"/>
    <property type="evidence" value="ECO:0007669"/>
    <property type="project" value="UniProtKB-KW"/>
</dbReference>
<accession>A0A7K3R194</accession>
<protein>
    <submittedName>
        <fullName evidence="1">Alanine--tRNA ligase</fullName>
    </submittedName>
</protein>
<dbReference type="Gene3D" id="3.10.310.40">
    <property type="match status" value="1"/>
</dbReference>
<gene>
    <name evidence="1" type="ORF">G3I21_29795</name>
</gene>
<dbReference type="EMBL" id="JAAGMR010000336">
    <property type="protein sequence ID" value="NEB95826.1"/>
    <property type="molecule type" value="Genomic_DNA"/>
</dbReference>
<feature type="non-terminal residue" evidence="1">
    <location>
        <position position="1"/>
    </location>
</feature>
<evidence type="ECO:0000313" key="2">
    <source>
        <dbReference type="Proteomes" id="UP000470520"/>
    </source>
</evidence>
<sequence length="98" mass="9512">ADDGPAGARALAGAVRDALPPDRPGVVAIGTESGGSAVVVTATNRAARTAGHDAAALVRRLLNGKGGGSPELAQGGGLPAGELARTLKSVKSVVAEHR</sequence>
<evidence type="ECO:0000313" key="1">
    <source>
        <dbReference type="EMBL" id="NEB95826.1"/>
    </source>
</evidence>
<dbReference type="RefSeq" id="WP_239072623.1">
    <property type="nucleotide sequence ID" value="NZ_JAAGMR010000336.1"/>
</dbReference>
<dbReference type="AlphaFoldDB" id="A0A7K3R194"/>
<dbReference type="Proteomes" id="UP000470520">
    <property type="component" value="Unassembled WGS sequence"/>
</dbReference>
<organism evidence="1 2">
    <name type="scientific">Streptomyces bauhiniae</name>
    <dbReference type="NCBI Taxonomy" id="2340725"/>
    <lineage>
        <taxon>Bacteria</taxon>
        <taxon>Bacillati</taxon>
        <taxon>Actinomycetota</taxon>
        <taxon>Actinomycetes</taxon>
        <taxon>Kitasatosporales</taxon>
        <taxon>Streptomycetaceae</taxon>
        <taxon>Streptomyces</taxon>
    </lineage>
</organism>